<dbReference type="Proteomes" id="UP000019494">
    <property type="component" value="Unassembled WGS sequence"/>
</dbReference>
<evidence type="ECO:0008006" key="3">
    <source>
        <dbReference type="Google" id="ProtNLM"/>
    </source>
</evidence>
<proteinExistence type="predicted"/>
<comment type="caution">
    <text evidence="1">The sequence shown here is derived from an EMBL/GenBank/DDBJ whole genome shotgun (WGS) entry which is preliminary data.</text>
</comment>
<evidence type="ECO:0000313" key="1">
    <source>
        <dbReference type="EMBL" id="EWT04054.1"/>
    </source>
</evidence>
<dbReference type="EMBL" id="AWQS01000346">
    <property type="protein sequence ID" value="EWT04054.1"/>
    <property type="molecule type" value="Genomic_DNA"/>
</dbReference>
<name>W9GJL5_9MICO</name>
<protein>
    <recommendedName>
        <fullName evidence="3">DUF3806 domain-containing protein</fullName>
    </recommendedName>
</protein>
<reference evidence="2" key="1">
    <citation type="submission" date="2013-08" db="EMBL/GenBank/DDBJ databases">
        <title>Intrasporangium oryzae NRRL B-24470.</title>
        <authorList>
            <person name="Liu H."/>
            <person name="Wang G."/>
        </authorList>
    </citation>
    <scope>NUCLEOTIDE SEQUENCE [LARGE SCALE GENOMIC DNA]</scope>
    <source>
        <strain evidence="2">Q5-1</strain>
    </source>
</reference>
<sequence length="129" mass="14088">MAVFGPSGFDEPQNLAELLHRHERLASWLAADGRALRHDRAGVAEVDSLLDGWRDDREIGPMVGNEVGPYLGCVVVDAVPEAHWSVRPNGQPVVSVAGQELNVIEIVARRLDTGHPRLPDVLDGATERR</sequence>
<evidence type="ECO:0000313" key="2">
    <source>
        <dbReference type="Proteomes" id="UP000019494"/>
    </source>
</evidence>
<gene>
    <name evidence="1" type="ORF">N864_12050</name>
</gene>
<organism evidence="1 2">
    <name type="scientific">Intrasporangium chromatireducens Q5-1</name>
    <dbReference type="NCBI Taxonomy" id="584657"/>
    <lineage>
        <taxon>Bacteria</taxon>
        <taxon>Bacillati</taxon>
        <taxon>Actinomycetota</taxon>
        <taxon>Actinomycetes</taxon>
        <taxon>Micrococcales</taxon>
        <taxon>Intrasporangiaceae</taxon>
        <taxon>Intrasporangium</taxon>
    </lineage>
</organism>
<accession>W9GJL5</accession>
<dbReference type="InterPro" id="IPR046245">
    <property type="entry name" value="DUF6278"/>
</dbReference>
<dbReference type="AlphaFoldDB" id="W9GJL5"/>
<keyword evidence="2" id="KW-1185">Reference proteome</keyword>
<dbReference type="Pfam" id="PF19794">
    <property type="entry name" value="DUF6278"/>
    <property type="match status" value="1"/>
</dbReference>